<evidence type="ECO:0000313" key="3">
    <source>
        <dbReference type="Proteomes" id="UP001141327"/>
    </source>
</evidence>
<proteinExistence type="predicted"/>
<feature type="region of interest" description="Disordered" evidence="1">
    <location>
        <begin position="119"/>
        <end position="150"/>
    </location>
</feature>
<sequence>MWIQLQSSPAPASKEQPRDGRIFNRFYSKQFIKELAQLDHWCLQHLRSMNWALRKASDTLVRYDNKHSSLASFEDDWSTICDLLETRISQLSDVFKNFKESEKRLQTALTHLSSTVSSCLLSRDHPDPDASAPPRRNQPPRTDQSASGDCKEYLIRKQMRNLKPLCEEMKEKPIGEDLFPTRLRLPCDDFLSPPLTPPHPLTSGTLQSCPLIPSPTVRYPYVQPAQPDFQPPNSATIRAPSPSPTVRCPSPGHVRPAQLGTPPEPLPAGLRNKTPD</sequence>
<protein>
    <submittedName>
        <fullName evidence="2">Uncharacterized protein</fullName>
    </submittedName>
</protein>
<reference evidence="2" key="1">
    <citation type="journal article" date="2022" name="bioRxiv">
        <title>Genomics of Preaxostyla Flagellates Illuminates Evolutionary Transitions and the Path Towards Mitochondrial Loss.</title>
        <authorList>
            <person name="Novak L.V.F."/>
            <person name="Treitli S.C."/>
            <person name="Pyrih J."/>
            <person name="Halakuc P."/>
            <person name="Pipaliya S.V."/>
            <person name="Vacek V."/>
            <person name="Brzon O."/>
            <person name="Soukal P."/>
            <person name="Eme L."/>
            <person name="Dacks J.B."/>
            <person name="Karnkowska A."/>
            <person name="Elias M."/>
            <person name="Hampl V."/>
        </authorList>
    </citation>
    <scope>NUCLEOTIDE SEQUENCE</scope>
    <source>
        <strain evidence="2">RCP-MX</strain>
    </source>
</reference>
<feature type="region of interest" description="Disordered" evidence="1">
    <location>
        <begin position="223"/>
        <end position="276"/>
    </location>
</feature>
<gene>
    <name evidence="2" type="ORF">PAPYR_8628</name>
</gene>
<evidence type="ECO:0000313" key="2">
    <source>
        <dbReference type="EMBL" id="KAJ4456256.1"/>
    </source>
</evidence>
<comment type="caution">
    <text evidence="2">The sequence shown here is derived from an EMBL/GenBank/DDBJ whole genome shotgun (WGS) entry which is preliminary data.</text>
</comment>
<keyword evidence="3" id="KW-1185">Reference proteome</keyword>
<name>A0ABQ8UEG9_9EUKA</name>
<dbReference type="Proteomes" id="UP001141327">
    <property type="component" value="Unassembled WGS sequence"/>
</dbReference>
<dbReference type="EMBL" id="JAPMOS010000077">
    <property type="protein sequence ID" value="KAJ4456256.1"/>
    <property type="molecule type" value="Genomic_DNA"/>
</dbReference>
<accession>A0ABQ8UEG9</accession>
<evidence type="ECO:0000256" key="1">
    <source>
        <dbReference type="SAM" id="MobiDB-lite"/>
    </source>
</evidence>
<organism evidence="2 3">
    <name type="scientific">Paratrimastix pyriformis</name>
    <dbReference type="NCBI Taxonomy" id="342808"/>
    <lineage>
        <taxon>Eukaryota</taxon>
        <taxon>Metamonada</taxon>
        <taxon>Preaxostyla</taxon>
        <taxon>Paratrimastigidae</taxon>
        <taxon>Paratrimastix</taxon>
    </lineage>
</organism>